<keyword evidence="2" id="KW-0472">Membrane</keyword>
<dbReference type="GeneID" id="35001416"/>
<keyword evidence="4" id="KW-1185">Reference proteome</keyword>
<proteinExistence type="predicted"/>
<dbReference type="EMBL" id="FNYR01000011">
    <property type="protein sequence ID" value="SEI90418.1"/>
    <property type="molecule type" value="Genomic_DNA"/>
</dbReference>
<accession>A0A2H4PZ70</accession>
<protein>
    <recommendedName>
        <fullName evidence="5">PGF-CTERM protein</fullName>
    </recommendedName>
</protein>
<evidence type="ECO:0000313" key="4">
    <source>
        <dbReference type="Proteomes" id="UP000198888"/>
    </source>
</evidence>
<keyword evidence="2" id="KW-1133">Transmembrane helix</keyword>
<feature type="transmembrane region" description="Helical" evidence="2">
    <location>
        <begin position="286"/>
        <end position="305"/>
    </location>
</feature>
<dbReference type="KEGG" id="hae:halTADL_0599"/>
<gene>
    <name evidence="3" type="ORF">SAMN05444271_11147</name>
</gene>
<feature type="compositionally biased region" description="Polar residues" evidence="1">
    <location>
        <begin position="245"/>
        <end position="269"/>
    </location>
</feature>
<keyword evidence="2" id="KW-0812">Transmembrane</keyword>
<name>A0A1H6UDE6_9EURY</name>
<feature type="region of interest" description="Disordered" evidence="1">
    <location>
        <begin position="245"/>
        <end position="283"/>
    </location>
</feature>
<dbReference type="AlphaFoldDB" id="A0A1H6UDE6"/>
<evidence type="ECO:0000256" key="2">
    <source>
        <dbReference type="SAM" id="Phobius"/>
    </source>
</evidence>
<evidence type="ECO:0000256" key="1">
    <source>
        <dbReference type="SAM" id="MobiDB-lite"/>
    </source>
</evidence>
<accession>A0A1H6UDE6</accession>
<sequence length="308" mass="32738">MSQQHSRGLHRSRIVLTVLLCVCLIGSISTPAAVAAQEANSSVTEAAYSQPAPEPGDEYFEAEASDGRWVSYVNPRDEYRDPYLGDGSGKICTVLLNEAGEPIVGETVPNTTVTIPTGETLEWHSGADPMTVEYPLTDHYDRPLDSDQFGTADDIGQGDGYMDSHCIEFHGPAVDAEISYGEANVDGDHADRIEVVGYIEKTSTWETDIDPLEAATSYEETGGGWTYRESESHGQVVVVLQLASDNPAENETATGVDTNETTAGNGTDANETDGDDGSATADEAPGFGIVGTVVAMFALVVGARLSHR</sequence>
<dbReference type="Proteomes" id="UP000198888">
    <property type="component" value="Unassembled WGS sequence"/>
</dbReference>
<dbReference type="RefSeq" id="WP_089672551.1">
    <property type="nucleotide sequence ID" value="NZ_CP024845.1"/>
</dbReference>
<dbReference type="OrthoDB" id="170617at2157"/>
<evidence type="ECO:0008006" key="5">
    <source>
        <dbReference type="Google" id="ProtNLM"/>
    </source>
</evidence>
<organism evidence="3 4">
    <name type="scientific">Halohasta litchfieldiae</name>
    <dbReference type="NCBI Taxonomy" id="1073996"/>
    <lineage>
        <taxon>Archaea</taxon>
        <taxon>Methanobacteriati</taxon>
        <taxon>Methanobacteriota</taxon>
        <taxon>Stenosarchaea group</taxon>
        <taxon>Halobacteria</taxon>
        <taxon>Halobacteriales</taxon>
        <taxon>Haloferacaceae</taxon>
        <taxon>Halohasta</taxon>
    </lineage>
</organism>
<evidence type="ECO:0000313" key="3">
    <source>
        <dbReference type="EMBL" id="SEI90418.1"/>
    </source>
</evidence>
<reference evidence="3 4" key="1">
    <citation type="submission" date="2016-10" db="EMBL/GenBank/DDBJ databases">
        <authorList>
            <person name="de Groot N.N."/>
        </authorList>
    </citation>
    <scope>NUCLEOTIDE SEQUENCE [LARGE SCALE GENOMIC DNA]</scope>
    <source>
        <strain evidence="3 4">DSM 22187</strain>
    </source>
</reference>